<feature type="transmembrane region" description="Helical" evidence="6">
    <location>
        <begin position="275"/>
        <end position="292"/>
    </location>
</feature>
<dbReference type="InterPro" id="IPR037185">
    <property type="entry name" value="EmrE-like"/>
</dbReference>
<protein>
    <submittedName>
        <fullName evidence="8">DMT family transporter</fullName>
    </submittedName>
</protein>
<dbReference type="Pfam" id="PF00892">
    <property type="entry name" value="EamA"/>
    <property type="match status" value="2"/>
</dbReference>
<evidence type="ECO:0000256" key="2">
    <source>
        <dbReference type="ARBA" id="ARBA00007362"/>
    </source>
</evidence>
<comment type="subcellular location">
    <subcellularLocation>
        <location evidence="1">Membrane</location>
        <topology evidence="1">Multi-pass membrane protein</topology>
    </subcellularLocation>
</comment>
<feature type="transmembrane region" description="Helical" evidence="6">
    <location>
        <begin position="7"/>
        <end position="26"/>
    </location>
</feature>
<dbReference type="EMBL" id="AP035785">
    <property type="protein sequence ID" value="BFO70101.1"/>
    <property type="molecule type" value="Genomic_DNA"/>
</dbReference>
<evidence type="ECO:0000259" key="7">
    <source>
        <dbReference type="Pfam" id="PF00892"/>
    </source>
</evidence>
<dbReference type="GO" id="GO:0016020">
    <property type="term" value="C:membrane"/>
    <property type="evidence" value="ECO:0007669"/>
    <property type="project" value="UniProtKB-SubCell"/>
</dbReference>
<evidence type="ECO:0000256" key="3">
    <source>
        <dbReference type="ARBA" id="ARBA00022692"/>
    </source>
</evidence>
<evidence type="ECO:0000256" key="6">
    <source>
        <dbReference type="SAM" id="Phobius"/>
    </source>
</evidence>
<dbReference type="PANTHER" id="PTHR32322:SF2">
    <property type="entry name" value="EAMA DOMAIN-CONTAINING PROTEIN"/>
    <property type="match status" value="1"/>
</dbReference>
<feature type="domain" description="EamA" evidence="7">
    <location>
        <begin position="156"/>
        <end position="292"/>
    </location>
</feature>
<reference evidence="8" key="1">
    <citation type="submission" date="2024-07" db="EMBL/GenBank/DDBJ databases">
        <title>Complete genome sequence of Prevotella sp. YM-2024 GTC17253.</title>
        <authorList>
            <person name="Hayashi M."/>
            <person name="Muto Y."/>
            <person name="Tanaka K."/>
            <person name="Niwa H."/>
        </authorList>
    </citation>
    <scope>NUCLEOTIDE SEQUENCE</scope>
    <source>
        <strain evidence="8">GTC17253</strain>
    </source>
</reference>
<dbReference type="AlphaFoldDB" id="A0AB33IQA1"/>
<dbReference type="Gene3D" id="1.10.3730.20">
    <property type="match status" value="1"/>
</dbReference>
<gene>
    <name evidence="8" type="ORF">GTC17253_00670</name>
</gene>
<feature type="domain" description="EamA" evidence="7">
    <location>
        <begin position="8"/>
        <end position="141"/>
    </location>
</feature>
<dbReference type="PROSITE" id="PS51257">
    <property type="entry name" value="PROKAR_LIPOPROTEIN"/>
    <property type="match status" value="1"/>
</dbReference>
<feature type="transmembrane region" description="Helical" evidence="6">
    <location>
        <begin position="130"/>
        <end position="150"/>
    </location>
</feature>
<evidence type="ECO:0000256" key="5">
    <source>
        <dbReference type="ARBA" id="ARBA00023136"/>
    </source>
</evidence>
<evidence type="ECO:0000256" key="1">
    <source>
        <dbReference type="ARBA" id="ARBA00004141"/>
    </source>
</evidence>
<keyword evidence="5 6" id="KW-0472">Membrane</keyword>
<dbReference type="PANTHER" id="PTHR32322">
    <property type="entry name" value="INNER MEMBRANE TRANSPORTER"/>
    <property type="match status" value="1"/>
</dbReference>
<feature type="transmembrane region" description="Helical" evidence="6">
    <location>
        <begin position="38"/>
        <end position="58"/>
    </location>
</feature>
<dbReference type="InterPro" id="IPR000620">
    <property type="entry name" value="EamA_dom"/>
</dbReference>
<keyword evidence="4 6" id="KW-1133">Transmembrane helix</keyword>
<organism evidence="8">
    <name type="scientific">Prevotella sp. GTC17253</name>
    <dbReference type="NCBI Taxonomy" id="3236793"/>
    <lineage>
        <taxon>Bacteria</taxon>
        <taxon>Pseudomonadati</taxon>
        <taxon>Bacteroidota</taxon>
        <taxon>Bacteroidia</taxon>
        <taxon>Bacteroidales</taxon>
        <taxon>Prevotellaceae</taxon>
        <taxon>Prevotella</taxon>
    </lineage>
</organism>
<feature type="transmembrane region" description="Helical" evidence="6">
    <location>
        <begin position="70"/>
        <end position="93"/>
    </location>
</feature>
<feature type="transmembrane region" description="Helical" evidence="6">
    <location>
        <begin position="191"/>
        <end position="208"/>
    </location>
</feature>
<feature type="transmembrane region" description="Helical" evidence="6">
    <location>
        <begin position="99"/>
        <end position="118"/>
    </location>
</feature>
<proteinExistence type="inferred from homology"/>
<dbReference type="SUPFAM" id="SSF103481">
    <property type="entry name" value="Multidrug resistance efflux transporter EmrE"/>
    <property type="match status" value="2"/>
</dbReference>
<feature type="transmembrane region" description="Helical" evidence="6">
    <location>
        <begin position="162"/>
        <end position="179"/>
    </location>
</feature>
<feature type="transmembrane region" description="Helical" evidence="6">
    <location>
        <begin position="220"/>
        <end position="240"/>
    </location>
</feature>
<evidence type="ECO:0000313" key="8">
    <source>
        <dbReference type="EMBL" id="BFO70101.1"/>
    </source>
</evidence>
<accession>A0AB33IQA1</accession>
<comment type="similarity">
    <text evidence="2">Belongs to the EamA transporter family.</text>
</comment>
<name>A0AB33IQA1_9BACT</name>
<sequence>MTNNKPLIAHLSMLGACTFWGLMAPIGKDAMLHGIDGIGLVSFRVLGGAILFWITSLFTKYEHVPMRDIVKFAGAALFGLVCNQCCYTIGLSITSPSNASIMTTSMPIFAMILSFIILHEPITLKKAGGVLLGCCGALILILTSMTAASSKVGDIRGDLLCMAAQLSFALYLSLFNPLIKRYSVFTINKWMFLWATIMILPFSGRHVMQTEWAAIETKTWMEVGFVVFCGTYLSYILTMIGQRVLRPTVVSIYNYVQPLVSVSVSVLAGIAVFKWSQGLAVVLVFTGVWLVTKSKSKRDAVVTEEK</sequence>
<feature type="transmembrane region" description="Helical" evidence="6">
    <location>
        <begin position="252"/>
        <end position="269"/>
    </location>
</feature>
<keyword evidence="3 6" id="KW-0812">Transmembrane</keyword>
<evidence type="ECO:0000256" key="4">
    <source>
        <dbReference type="ARBA" id="ARBA00022989"/>
    </source>
</evidence>
<dbReference type="InterPro" id="IPR050638">
    <property type="entry name" value="AA-Vitamin_Transporters"/>
</dbReference>